<dbReference type="RefSeq" id="WP_197005126.1">
    <property type="nucleotide sequence ID" value="NZ_BONS01000017.1"/>
</dbReference>
<keyword evidence="2" id="KW-1185">Reference proteome</keyword>
<gene>
    <name evidence="1" type="ORF">IW245_004547</name>
</gene>
<proteinExistence type="predicted"/>
<comment type="caution">
    <text evidence="1">The sequence shown here is derived from an EMBL/GenBank/DDBJ whole genome shotgun (WGS) entry which is preliminary data.</text>
</comment>
<evidence type="ECO:0000313" key="1">
    <source>
        <dbReference type="EMBL" id="MBG6138353.1"/>
    </source>
</evidence>
<sequence>MANDPAERIVDQALARTADQLAAAHSQHPDNPRRCAAGCHSAWPCMSHRFAERARHAARGDWRDAWTARHDLASAGIPVAG</sequence>
<reference evidence="1" key="1">
    <citation type="submission" date="2020-11" db="EMBL/GenBank/DDBJ databases">
        <title>Sequencing the genomes of 1000 actinobacteria strains.</title>
        <authorList>
            <person name="Klenk H.-P."/>
        </authorList>
    </citation>
    <scope>NUCLEOTIDE SEQUENCE</scope>
    <source>
        <strain evidence="1">DSM 45356</strain>
    </source>
</reference>
<organism evidence="1 2">
    <name type="scientific">Longispora fulva</name>
    <dbReference type="NCBI Taxonomy" id="619741"/>
    <lineage>
        <taxon>Bacteria</taxon>
        <taxon>Bacillati</taxon>
        <taxon>Actinomycetota</taxon>
        <taxon>Actinomycetes</taxon>
        <taxon>Micromonosporales</taxon>
        <taxon>Micromonosporaceae</taxon>
        <taxon>Longispora</taxon>
    </lineage>
</organism>
<name>A0A8J7GKI8_9ACTN</name>
<dbReference type="EMBL" id="JADOUF010000001">
    <property type="protein sequence ID" value="MBG6138353.1"/>
    <property type="molecule type" value="Genomic_DNA"/>
</dbReference>
<protein>
    <submittedName>
        <fullName evidence="1">Uncharacterized protein</fullName>
    </submittedName>
</protein>
<accession>A0A8J7GKI8</accession>
<dbReference type="AlphaFoldDB" id="A0A8J7GKI8"/>
<dbReference type="Proteomes" id="UP000622552">
    <property type="component" value="Unassembled WGS sequence"/>
</dbReference>
<evidence type="ECO:0000313" key="2">
    <source>
        <dbReference type="Proteomes" id="UP000622552"/>
    </source>
</evidence>